<sequence>MHTKLQRSCAAIAVIASFAWHGAGANDQSPGFGSASSATINTESVISSLSAFDRTRPFPVAEKAAYFVNIKDGDRVKSPFRVAFSVTGMGVSPVKAGKIDGTGHHHILIDLPLPADIKQPIPFDKPDEYQKQRYKHFGKGETEAVLDLPAGRHTLRLLFADHNHVPYYIASKEITIEVLPK</sequence>
<evidence type="ECO:0000259" key="2">
    <source>
        <dbReference type="Pfam" id="PF14347"/>
    </source>
</evidence>
<feature type="chain" id="PRO_5025459027" evidence="1">
    <location>
        <begin position="26"/>
        <end position="181"/>
    </location>
</feature>
<accession>A0A6B3SW90</accession>
<comment type="caution">
    <text evidence="3">The sequence shown here is derived from an EMBL/GenBank/DDBJ whole genome shotgun (WGS) entry which is preliminary data.</text>
</comment>
<name>A0A6B3SW90_9BURK</name>
<feature type="signal peptide" evidence="1">
    <location>
        <begin position="1"/>
        <end position="25"/>
    </location>
</feature>
<dbReference type="Pfam" id="PF14347">
    <property type="entry name" value="DUF4399"/>
    <property type="match status" value="1"/>
</dbReference>
<evidence type="ECO:0000256" key="1">
    <source>
        <dbReference type="SAM" id="SignalP"/>
    </source>
</evidence>
<feature type="domain" description="DUF4399" evidence="2">
    <location>
        <begin position="82"/>
        <end position="178"/>
    </location>
</feature>
<keyword evidence="1" id="KW-0732">Signal</keyword>
<proteinExistence type="predicted"/>
<dbReference type="EMBL" id="JAAIVB010000041">
    <property type="protein sequence ID" value="NEX61939.1"/>
    <property type="molecule type" value="Genomic_DNA"/>
</dbReference>
<dbReference type="InterPro" id="IPR025512">
    <property type="entry name" value="DUF4399"/>
</dbReference>
<evidence type="ECO:0000313" key="3">
    <source>
        <dbReference type="EMBL" id="NEX61939.1"/>
    </source>
</evidence>
<organism evidence="3 4">
    <name type="scientific">Noviherbaspirillum galbum</name>
    <dbReference type="NCBI Taxonomy" id="2709383"/>
    <lineage>
        <taxon>Bacteria</taxon>
        <taxon>Pseudomonadati</taxon>
        <taxon>Pseudomonadota</taxon>
        <taxon>Betaproteobacteria</taxon>
        <taxon>Burkholderiales</taxon>
        <taxon>Oxalobacteraceae</taxon>
        <taxon>Noviherbaspirillum</taxon>
    </lineage>
</organism>
<evidence type="ECO:0000313" key="4">
    <source>
        <dbReference type="Proteomes" id="UP000482155"/>
    </source>
</evidence>
<dbReference type="AlphaFoldDB" id="A0A6B3SW90"/>
<keyword evidence="4" id="KW-1185">Reference proteome</keyword>
<dbReference type="Proteomes" id="UP000482155">
    <property type="component" value="Unassembled WGS sequence"/>
</dbReference>
<reference evidence="3 4" key="1">
    <citation type="submission" date="2020-02" db="EMBL/GenBank/DDBJ databases">
        <authorList>
            <person name="Kim M.K."/>
        </authorList>
    </citation>
    <scope>NUCLEOTIDE SEQUENCE [LARGE SCALE GENOMIC DNA]</scope>
    <source>
        <strain evidence="3 4">17J57-3</strain>
    </source>
</reference>
<dbReference type="RefSeq" id="WP_163963661.1">
    <property type="nucleotide sequence ID" value="NZ_JAAIVB010000041.1"/>
</dbReference>
<gene>
    <name evidence="3" type="ORF">G3574_12700</name>
</gene>
<protein>
    <submittedName>
        <fullName evidence="3">DUF4399 domain-containing protein</fullName>
    </submittedName>
</protein>